<dbReference type="InterPro" id="IPR032821">
    <property type="entry name" value="PKS_assoc"/>
</dbReference>
<dbReference type="Pfam" id="PF08659">
    <property type="entry name" value="KR"/>
    <property type="match status" value="1"/>
</dbReference>
<evidence type="ECO:0000313" key="8">
    <source>
        <dbReference type="Proteomes" id="UP001198565"/>
    </source>
</evidence>
<dbReference type="InterPro" id="IPR036291">
    <property type="entry name" value="NAD(P)-bd_dom_sf"/>
</dbReference>
<dbReference type="SUPFAM" id="SSF47336">
    <property type="entry name" value="ACP-like"/>
    <property type="match status" value="1"/>
</dbReference>
<dbReference type="InterPro" id="IPR009081">
    <property type="entry name" value="PP-bd_ACP"/>
</dbReference>
<dbReference type="Gene3D" id="3.40.50.720">
    <property type="entry name" value="NAD(P)-binding Rossmann-like Domain"/>
    <property type="match status" value="1"/>
</dbReference>
<dbReference type="SMART" id="SM00825">
    <property type="entry name" value="PKS_KS"/>
    <property type="match status" value="1"/>
</dbReference>
<evidence type="ECO:0000313" key="7">
    <source>
        <dbReference type="EMBL" id="MBY8885307.1"/>
    </source>
</evidence>
<dbReference type="Pfam" id="PF00550">
    <property type="entry name" value="PP-binding"/>
    <property type="match status" value="1"/>
</dbReference>
<dbReference type="SUPFAM" id="SSF51735">
    <property type="entry name" value="NAD(P)-binding Rossmann-fold domains"/>
    <property type="match status" value="2"/>
</dbReference>
<dbReference type="InterPro" id="IPR013968">
    <property type="entry name" value="PKS_KR"/>
</dbReference>
<dbReference type="PROSITE" id="PS00012">
    <property type="entry name" value="PHOSPHOPANTETHEINE"/>
    <property type="match status" value="1"/>
</dbReference>
<keyword evidence="8" id="KW-1185">Reference proteome</keyword>
<feature type="compositionally biased region" description="Basic and acidic residues" evidence="4">
    <location>
        <begin position="1185"/>
        <end position="1194"/>
    </location>
</feature>
<reference evidence="7 8" key="1">
    <citation type="submission" date="2021-08" db="EMBL/GenBank/DDBJ databases">
        <title>Streptomyces sp. PTM05 isolated from lichen.</title>
        <authorList>
            <person name="Somphong A."/>
            <person name="Phongsopitanun W."/>
            <person name="Tanasupawat S."/>
        </authorList>
    </citation>
    <scope>NUCLEOTIDE SEQUENCE [LARGE SCALE GENOMIC DNA]</scope>
    <source>
        <strain evidence="7 8">Ptm05</strain>
    </source>
</reference>
<dbReference type="Gene3D" id="3.40.50.1820">
    <property type="entry name" value="alpha/beta hydrolase"/>
    <property type="match status" value="1"/>
</dbReference>
<dbReference type="Gene3D" id="3.40.47.10">
    <property type="match status" value="1"/>
</dbReference>
<dbReference type="InterPro" id="IPR057326">
    <property type="entry name" value="KR_dom"/>
</dbReference>
<dbReference type="SUPFAM" id="SSF53901">
    <property type="entry name" value="Thiolase-like"/>
    <property type="match status" value="1"/>
</dbReference>
<dbReference type="InterPro" id="IPR050091">
    <property type="entry name" value="PKS_NRPS_Biosynth_Enz"/>
</dbReference>
<feature type="region of interest" description="Disordered" evidence="4">
    <location>
        <begin position="1174"/>
        <end position="1194"/>
    </location>
</feature>
<dbReference type="InterPro" id="IPR006162">
    <property type="entry name" value="Ppantetheine_attach_site"/>
</dbReference>
<evidence type="ECO:0000259" key="6">
    <source>
        <dbReference type="PROSITE" id="PS52004"/>
    </source>
</evidence>
<dbReference type="PROSITE" id="PS52004">
    <property type="entry name" value="KS3_2"/>
    <property type="match status" value="1"/>
</dbReference>
<keyword evidence="3" id="KW-0808">Transferase</keyword>
<keyword evidence="2" id="KW-0597">Phosphoprotein</keyword>
<dbReference type="SMART" id="SM00823">
    <property type="entry name" value="PKS_PP"/>
    <property type="match status" value="1"/>
</dbReference>
<evidence type="ECO:0000256" key="2">
    <source>
        <dbReference type="ARBA" id="ARBA00022553"/>
    </source>
</evidence>
<dbReference type="InterPro" id="IPR016039">
    <property type="entry name" value="Thiolase-like"/>
</dbReference>
<dbReference type="Gene3D" id="1.10.1240.100">
    <property type="match status" value="1"/>
</dbReference>
<sequence length="1281" mass="132255">MDSVPEPHGGIGGEPDLASRYESAVAIVGMSGRFPGAGDVDGLWRNLLDGVPGLREITDAELDAAGVDPARRADPHYVRVGGPVEGLELFDAAAFGFSPREAETMEPQHRLFLECCWEALEAAGYPPVGPPGQVGVFGGSAFPDYLLSNAAHVADEPGGGMLLAVGDERDSLTSLVAYKLGLRGPSLSVQTFCSTSLVAVHLAVQSLLTFECDMALAGGACLPLPQPAGYLHHEGGITSPTGRVRTFDAAADGTVTGSGVGVVALKRMADALADGDVVHAVVIGSAVTNDGAQRAGYAAPGVDGQAAVIETALAVADVKPESVGYVECHANGTPLGDSIEVAALARVFQRAGQRPCVLSSVKPQVGHLDRAAGVTGLMRAALNVRHHVLPSTAGYERPNPVLASAADRFTVLTADRPWPQGPEPRRAGVSAFGLGGTNAHVVIEEAPPRAERPPRPGPHLLAFSAAEPGTLDAVAERLAAHLERREPTGTAACPSGAPDDLADVAYTLQVSRGHFAARRFVVCRDRADAVAALRDPSRWIDGMTSRQDPSVALVAGAEVPQGWWASLGEAAARSLPGAAVRGADPDAVLGALAQGLRELGVRVADAAQAVGDDALTVTVAPDDSGARGDDAAAWLVALIGRVWLAGARVDWGALHGGLGRRVTLPTYPFRRARHWLTPRPSASAAPVAEGRYTDPGHWTHVPVWRQLPPEHGDLDARLRAAGPWLVLAAEERGEALAGRLLRAGAEVVTVRAGSAFGVGAAGEVTVRPDSADDLARALGESVVAPRTVVHAFALATPVGEGAEHFAAERSRGTRSASALAEALARDPELPPTRLVLLTAGATAVSGTDLRHPEHAGLAGLAPVLAQEHAALDCRHVDLDPRSESDAPEGRAARAAAGQAAGWALAAVVRAQAGPVAVRGGALWEPRYERWAADTTALPALRAGDRVLVTGGLEGAGLAVARHLAEAYGCRLVLTTAVPLPPPGRRDPSGADEASRCAREVLDLERRGAAAVLARTADPADADALRAVVDAARDRFGGLDAVVHAATADGPEAWEAARVGGFHALQEALEDEAFGFRIAFSSLASILGGPGQGVQAVCGAALDAFAQRARLLGAGGWTVIDWDAWSGDGDGRAGAEYDIVPHDGAVVFDRIAAERERLARVVVSTGPLEPRLTRWVTGSAGPEEPDTPRHPRRELSVPYEEPAPGTERVLAQAWAAALGLDRVGALDDFLELGGHSLLAVQLVARIRSALPAAEVSAATLVRHPTVRSLAAELDGGAAGGGG</sequence>
<comment type="caution">
    <text evidence="7">The sequence shown here is derived from an EMBL/GenBank/DDBJ whole genome shotgun (WGS) entry which is preliminary data.</text>
</comment>
<dbReference type="CDD" id="cd00833">
    <property type="entry name" value="PKS"/>
    <property type="match status" value="1"/>
</dbReference>
<dbReference type="InterPro" id="IPR020841">
    <property type="entry name" value="PKS_Beta-ketoAc_synthase_dom"/>
</dbReference>
<name>A0ABS7QQ34_9ACTN</name>
<protein>
    <submittedName>
        <fullName evidence="7">KR domain-containing protein</fullName>
    </submittedName>
</protein>
<feature type="domain" description="Carrier" evidence="5">
    <location>
        <begin position="1200"/>
        <end position="1276"/>
    </location>
</feature>
<dbReference type="EMBL" id="JAINVZ010000005">
    <property type="protein sequence ID" value="MBY8885307.1"/>
    <property type="molecule type" value="Genomic_DNA"/>
</dbReference>
<accession>A0ABS7QQ34</accession>
<evidence type="ECO:0000256" key="3">
    <source>
        <dbReference type="ARBA" id="ARBA00022679"/>
    </source>
</evidence>
<dbReference type="Pfam" id="PF02801">
    <property type="entry name" value="Ketoacyl-synt_C"/>
    <property type="match status" value="1"/>
</dbReference>
<dbReference type="InterPro" id="IPR036736">
    <property type="entry name" value="ACP-like_sf"/>
</dbReference>
<dbReference type="Pfam" id="PF00109">
    <property type="entry name" value="ketoacyl-synt"/>
    <property type="match status" value="1"/>
</dbReference>
<dbReference type="InterPro" id="IPR029058">
    <property type="entry name" value="AB_hydrolase_fold"/>
</dbReference>
<organism evidence="7 8">
    <name type="scientific">Streptantibioticus parmotrematis</name>
    <dbReference type="NCBI Taxonomy" id="2873249"/>
    <lineage>
        <taxon>Bacteria</taxon>
        <taxon>Bacillati</taxon>
        <taxon>Actinomycetota</taxon>
        <taxon>Actinomycetes</taxon>
        <taxon>Kitasatosporales</taxon>
        <taxon>Streptomycetaceae</taxon>
        <taxon>Streptantibioticus</taxon>
    </lineage>
</organism>
<dbReference type="PANTHER" id="PTHR43775:SF37">
    <property type="entry name" value="SI:DKEY-61P9.11"/>
    <property type="match status" value="1"/>
</dbReference>
<evidence type="ECO:0000259" key="5">
    <source>
        <dbReference type="PROSITE" id="PS50075"/>
    </source>
</evidence>
<gene>
    <name evidence="7" type="ORF">K7472_10665</name>
</gene>
<dbReference type="SMART" id="SM00822">
    <property type="entry name" value="PKS_KR"/>
    <property type="match status" value="1"/>
</dbReference>
<proteinExistence type="predicted"/>
<dbReference type="Pfam" id="PF16197">
    <property type="entry name" value="KAsynt_C_assoc"/>
    <property type="match status" value="1"/>
</dbReference>
<evidence type="ECO:0000256" key="4">
    <source>
        <dbReference type="SAM" id="MobiDB-lite"/>
    </source>
</evidence>
<dbReference type="PANTHER" id="PTHR43775">
    <property type="entry name" value="FATTY ACID SYNTHASE"/>
    <property type="match status" value="1"/>
</dbReference>
<dbReference type="Gene3D" id="3.30.70.3290">
    <property type="match status" value="1"/>
</dbReference>
<keyword evidence="1" id="KW-0596">Phosphopantetheine</keyword>
<dbReference type="PROSITE" id="PS50075">
    <property type="entry name" value="CARRIER"/>
    <property type="match status" value="1"/>
</dbReference>
<evidence type="ECO:0000256" key="1">
    <source>
        <dbReference type="ARBA" id="ARBA00022450"/>
    </source>
</evidence>
<dbReference type="InterPro" id="IPR014031">
    <property type="entry name" value="Ketoacyl_synth_C"/>
</dbReference>
<dbReference type="InterPro" id="IPR020806">
    <property type="entry name" value="PKS_PP-bd"/>
</dbReference>
<dbReference type="InterPro" id="IPR014030">
    <property type="entry name" value="Ketoacyl_synth_N"/>
</dbReference>
<dbReference type="Proteomes" id="UP001198565">
    <property type="component" value="Unassembled WGS sequence"/>
</dbReference>
<feature type="domain" description="Ketosynthase family 3 (KS3)" evidence="6">
    <location>
        <begin position="22"/>
        <end position="445"/>
    </location>
</feature>